<evidence type="ECO:0000256" key="1">
    <source>
        <dbReference type="SAM" id="MobiDB-lite"/>
    </source>
</evidence>
<name>A0ABP0FFC8_CLALP</name>
<feature type="region of interest" description="Disordered" evidence="1">
    <location>
        <begin position="143"/>
        <end position="238"/>
    </location>
</feature>
<protein>
    <submittedName>
        <fullName evidence="2">Uncharacterized protein</fullName>
    </submittedName>
</protein>
<dbReference type="EMBL" id="CAWYQH010000050">
    <property type="protein sequence ID" value="CAK8678385.1"/>
    <property type="molecule type" value="Genomic_DNA"/>
</dbReference>
<evidence type="ECO:0000313" key="3">
    <source>
        <dbReference type="Proteomes" id="UP001642483"/>
    </source>
</evidence>
<proteinExistence type="predicted"/>
<reference evidence="2 3" key="1">
    <citation type="submission" date="2024-02" db="EMBL/GenBank/DDBJ databases">
        <authorList>
            <person name="Daric V."/>
            <person name="Darras S."/>
        </authorList>
    </citation>
    <scope>NUCLEOTIDE SEQUENCE [LARGE SCALE GENOMIC DNA]</scope>
</reference>
<gene>
    <name evidence="2" type="ORF">CVLEPA_LOCUS8308</name>
</gene>
<keyword evidence="3" id="KW-1185">Reference proteome</keyword>
<sequence>MIKRDGRGHSYCAARGEILGSAQDEQLRKHLPRMFSLIKSESQRCSGPHARYTDRISVCSPWPKGLGNPLNPGRARDRELQLFPLNEEFPVNLRKDHYRNERRLPLELRRASPGNRPPSRACRGQDAPVEALDKAQVFHGRRVPSRFLSDGHIEHRRSERELRPRVNPGTTPASGSSEKQSRCACRPGECGVGRRPVSPPSRRSQQGSGTRSDSAAAADRPRRGVLVSPSRRDRSRTSSILGTCDVSYISA</sequence>
<organism evidence="2 3">
    <name type="scientific">Clavelina lepadiformis</name>
    <name type="common">Light-bulb sea squirt</name>
    <name type="synonym">Ascidia lepadiformis</name>
    <dbReference type="NCBI Taxonomy" id="159417"/>
    <lineage>
        <taxon>Eukaryota</taxon>
        <taxon>Metazoa</taxon>
        <taxon>Chordata</taxon>
        <taxon>Tunicata</taxon>
        <taxon>Ascidiacea</taxon>
        <taxon>Aplousobranchia</taxon>
        <taxon>Clavelinidae</taxon>
        <taxon>Clavelina</taxon>
    </lineage>
</organism>
<feature type="compositionally biased region" description="Polar residues" evidence="1">
    <location>
        <begin position="168"/>
        <end position="178"/>
    </location>
</feature>
<accession>A0ABP0FFC8</accession>
<dbReference type="Proteomes" id="UP001642483">
    <property type="component" value="Unassembled WGS sequence"/>
</dbReference>
<feature type="region of interest" description="Disordered" evidence="1">
    <location>
        <begin position="107"/>
        <end position="128"/>
    </location>
</feature>
<evidence type="ECO:0000313" key="2">
    <source>
        <dbReference type="EMBL" id="CAK8678385.1"/>
    </source>
</evidence>
<feature type="compositionally biased region" description="Basic and acidic residues" evidence="1">
    <location>
        <begin position="149"/>
        <end position="164"/>
    </location>
</feature>
<feature type="compositionally biased region" description="Low complexity" evidence="1">
    <location>
        <begin position="193"/>
        <end position="218"/>
    </location>
</feature>
<comment type="caution">
    <text evidence="2">The sequence shown here is derived from an EMBL/GenBank/DDBJ whole genome shotgun (WGS) entry which is preliminary data.</text>
</comment>